<sequence length="80" mass="9156">MIKKSSIISDNTIPPHDTIIRKKNIFAYNNIFNRRFLEGYVTISDLFIPCLLKSNDKVDGCYRPIVRLYGTTGSANVNLF</sequence>
<accession>A0ABD2AH97</accession>
<evidence type="ECO:0000313" key="2">
    <source>
        <dbReference type="Proteomes" id="UP001607303"/>
    </source>
</evidence>
<keyword evidence="2" id="KW-1185">Reference proteome</keyword>
<dbReference type="AlphaFoldDB" id="A0ABD2AH97"/>
<dbReference type="EMBL" id="JAYRBN010000117">
    <property type="protein sequence ID" value="KAL2719993.1"/>
    <property type="molecule type" value="Genomic_DNA"/>
</dbReference>
<comment type="caution">
    <text evidence="1">The sequence shown here is derived from an EMBL/GenBank/DDBJ whole genome shotgun (WGS) entry which is preliminary data.</text>
</comment>
<gene>
    <name evidence="1" type="ORF">V1477_021140</name>
</gene>
<organism evidence="1 2">
    <name type="scientific">Vespula maculifrons</name>
    <name type="common">Eastern yellow jacket</name>
    <name type="synonym">Wasp</name>
    <dbReference type="NCBI Taxonomy" id="7453"/>
    <lineage>
        <taxon>Eukaryota</taxon>
        <taxon>Metazoa</taxon>
        <taxon>Ecdysozoa</taxon>
        <taxon>Arthropoda</taxon>
        <taxon>Hexapoda</taxon>
        <taxon>Insecta</taxon>
        <taxon>Pterygota</taxon>
        <taxon>Neoptera</taxon>
        <taxon>Endopterygota</taxon>
        <taxon>Hymenoptera</taxon>
        <taxon>Apocrita</taxon>
        <taxon>Aculeata</taxon>
        <taxon>Vespoidea</taxon>
        <taxon>Vespidae</taxon>
        <taxon>Vespinae</taxon>
        <taxon>Vespula</taxon>
    </lineage>
</organism>
<proteinExistence type="predicted"/>
<evidence type="ECO:0000313" key="1">
    <source>
        <dbReference type="EMBL" id="KAL2719993.1"/>
    </source>
</evidence>
<dbReference type="Proteomes" id="UP001607303">
    <property type="component" value="Unassembled WGS sequence"/>
</dbReference>
<reference evidence="1 2" key="1">
    <citation type="journal article" date="2024" name="Ann. Entomol. Soc. Am.">
        <title>Genomic analyses of the southern and eastern yellowjacket wasps (Hymenoptera: Vespidae) reveal evolutionary signatures of social life.</title>
        <authorList>
            <person name="Catto M.A."/>
            <person name="Caine P.B."/>
            <person name="Orr S.E."/>
            <person name="Hunt B.G."/>
            <person name="Goodisman M.A.D."/>
        </authorList>
    </citation>
    <scope>NUCLEOTIDE SEQUENCE [LARGE SCALE GENOMIC DNA]</scope>
    <source>
        <strain evidence="1">232</strain>
        <tissue evidence="1">Head and thorax</tissue>
    </source>
</reference>
<protein>
    <submittedName>
        <fullName evidence="1">Uncharacterized protein</fullName>
    </submittedName>
</protein>
<name>A0ABD2AH97_VESMC</name>